<proteinExistence type="predicted"/>
<evidence type="ECO:0000313" key="1">
    <source>
        <dbReference type="EMBL" id="KAL3748214.1"/>
    </source>
</evidence>
<accession>A0ABD3LC92</accession>
<comment type="caution">
    <text evidence="1">The sequence shown here is derived from an EMBL/GenBank/DDBJ whole genome shotgun (WGS) entry which is preliminary data.</text>
</comment>
<sequence length="78" mass="8914">MLERFSNPDREIGMRRSAQRDRVKMRLLCKRLQKLHGASFMSYAGLFPLNGVGGTHYCQFHSIYTGSTVTHGNRITIV</sequence>
<evidence type="ECO:0000313" key="2">
    <source>
        <dbReference type="Proteomes" id="UP001634007"/>
    </source>
</evidence>
<protein>
    <submittedName>
        <fullName evidence="1">Uncharacterized protein</fullName>
    </submittedName>
</protein>
<dbReference type="EMBL" id="JBJKBG010000002">
    <property type="protein sequence ID" value="KAL3748214.1"/>
    <property type="molecule type" value="Genomic_DNA"/>
</dbReference>
<reference evidence="1 2" key="1">
    <citation type="submission" date="2024-11" db="EMBL/GenBank/DDBJ databases">
        <title>Chromosome-level genome assembly of Eucalyptus globulus Labill. provides insights into its genome evolution.</title>
        <authorList>
            <person name="Li X."/>
        </authorList>
    </citation>
    <scope>NUCLEOTIDE SEQUENCE [LARGE SCALE GENOMIC DNA]</scope>
    <source>
        <strain evidence="1">CL2024</strain>
        <tissue evidence="1">Fresh tender leaves</tissue>
    </source>
</reference>
<dbReference type="AlphaFoldDB" id="A0ABD3LC92"/>
<dbReference type="Proteomes" id="UP001634007">
    <property type="component" value="Unassembled WGS sequence"/>
</dbReference>
<name>A0ABD3LC92_EUCGL</name>
<organism evidence="1 2">
    <name type="scientific">Eucalyptus globulus</name>
    <name type="common">Tasmanian blue gum</name>
    <dbReference type="NCBI Taxonomy" id="34317"/>
    <lineage>
        <taxon>Eukaryota</taxon>
        <taxon>Viridiplantae</taxon>
        <taxon>Streptophyta</taxon>
        <taxon>Embryophyta</taxon>
        <taxon>Tracheophyta</taxon>
        <taxon>Spermatophyta</taxon>
        <taxon>Magnoliopsida</taxon>
        <taxon>eudicotyledons</taxon>
        <taxon>Gunneridae</taxon>
        <taxon>Pentapetalae</taxon>
        <taxon>rosids</taxon>
        <taxon>malvids</taxon>
        <taxon>Myrtales</taxon>
        <taxon>Myrtaceae</taxon>
        <taxon>Myrtoideae</taxon>
        <taxon>Eucalypteae</taxon>
        <taxon>Eucalyptus</taxon>
    </lineage>
</organism>
<gene>
    <name evidence="1" type="ORF">ACJRO7_009448</name>
</gene>
<keyword evidence="2" id="KW-1185">Reference proteome</keyword>